<dbReference type="InterPro" id="IPR040404">
    <property type="entry name" value="Phylloplanin-like"/>
</dbReference>
<dbReference type="PANTHER" id="PTHR34458">
    <property type="entry name" value="POLLEN OLE E 1 ALLERGEN AND EXTENSIN FAMILY PROTEIN-RELATED"/>
    <property type="match status" value="1"/>
</dbReference>
<sequence>MALKSMIVLVALLAAASQAEAQIPGLPGLLGIISINGTIFCSTNGNIIPNAATPTPPFSNALVQVTCGGNVIASAITNGLGGFNIVLNPLSFLLTSILSSCNVVVASPLSSCNSSLPSTGFLQAPLQLIGNTVRGLLSVVTLIPSLFQLINV</sequence>
<dbReference type="OrthoDB" id="905355at2759"/>
<reference evidence="2 3" key="1">
    <citation type="journal article" date="2017" name="Nat. Commun.">
        <title>Genome assembly with in vitro proximity ligation data and whole-genome triplication in lettuce.</title>
        <authorList>
            <person name="Reyes-Chin-Wo S."/>
            <person name="Wang Z."/>
            <person name="Yang X."/>
            <person name="Kozik A."/>
            <person name="Arikit S."/>
            <person name="Song C."/>
            <person name="Xia L."/>
            <person name="Froenicke L."/>
            <person name="Lavelle D.O."/>
            <person name="Truco M.J."/>
            <person name="Xia R."/>
            <person name="Zhu S."/>
            <person name="Xu C."/>
            <person name="Xu H."/>
            <person name="Xu X."/>
            <person name="Cox K."/>
            <person name="Korf I."/>
            <person name="Meyers B.C."/>
            <person name="Michelmore R.W."/>
        </authorList>
    </citation>
    <scope>NUCLEOTIDE SEQUENCE [LARGE SCALE GENOMIC DNA]</scope>
    <source>
        <strain evidence="3">cv. Salinas</strain>
        <tissue evidence="2">Seedlings</tissue>
    </source>
</reference>
<proteinExistence type="predicted"/>
<feature type="chain" id="PRO_5040334282" description="Phylloplanin" evidence="1">
    <location>
        <begin position="22"/>
        <end position="152"/>
    </location>
</feature>
<evidence type="ECO:0000313" key="2">
    <source>
        <dbReference type="EMBL" id="KAJ0200410.1"/>
    </source>
</evidence>
<protein>
    <recommendedName>
        <fullName evidence="4">Phylloplanin</fullName>
    </recommendedName>
</protein>
<comment type="caution">
    <text evidence="2">The sequence shown here is derived from an EMBL/GenBank/DDBJ whole genome shotgun (WGS) entry which is preliminary data.</text>
</comment>
<keyword evidence="3" id="KW-1185">Reference proteome</keyword>
<gene>
    <name evidence="2" type="ORF">LSAT_V11C600334700</name>
</gene>
<accession>A0A9R1X4H4</accession>
<evidence type="ECO:0008006" key="4">
    <source>
        <dbReference type="Google" id="ProtNLM"/>
    </source>
</evidence>
<dbReference type="Gramene" id="rna-gnl|WGS:NBSK|LSAT_6X95321_mrna">
    <property type="protein sequence ID" value="cds-PLY96296.1"/>
    <property type="gene ID" value="gene-LSAT_6X95321"/>
</dbReference>
<name>A0A9R1X4H4_LACSA</name>
<dbReference type="AlphaFoldDB" id="A0A9R1X4H4"/>
<dbReference type="PANTHER" id="PTHR34458:SF5">
    <property type="entry name" value="POLLEN OLE E 1 ALLERGEN AND EXTENSIN FAMILY PROTEIN"/>
    <property type="match status" value="1"/>
</dbReference>
<keyword evidence="1" id="KW-0732">Signal</keyword>
<evidence type="ECO:0000313" key="3">
    <source>
        <dbReference type="Proteomes" id="UP000235145"/>
    </source>
</evidence>
<dbReference type="EMBL" id="NBSK02000006">
    <property type="protein sequence ID" value="KAJ0200410.1"/>
    <property type="molecule type" value="Genomic_DNA"/>
</dbReference>
<dbReference type="Proteomes" id="UP000235145">
    <property type="component" value="Unassembled WGS sequence"/>
</dbReference>
<evidence type="ECO:0000256" key="1">
    <source>
        <dbReference type="SAM" id="SignalP"/>
    </source>
</evidence>
<feature type="signal peptide" evidence="1">
    <location>
        <begin position="1"/>
        <end position="21"/>
    </location>
</feature>
<organism evidence="2 3">
    <name type="scientific">Lactuca sativa</name>
    <name type="common">Garden lettuce</name>
    <dbReference type="NCBI Taxonomy" id="4236"/>
    <lineage>
        <taxon>Eukaryota</taxon>
        <taxon>Viridiplantae</taxon>
        <taxon>Streptophyta</taxon>
        <taxon>Embryophyta</taxon>
        <taxon>Tracheophyta</taxon>
        <taxon>Spermatophyta</taxon>
        <taxon>Magnoliopsida</taxon>
        <taxon>eudicotyledons</taxon>
        <taxon>Gunneridae</taxon>
        <taxon>Pentapetalae</taxon>
        <taxon>asterids</taxon>
        <taxon>campanulids</taxon>
        <taxon>Asterales</taxon>
        <taxon>Asteraceae</taxon>
        <taxon>Cichorioideae</taxon>
        <taxon>Cichorieae</taxon>
        <taxon>Lactucinae</taxon>
        <taxon>Lactuca</taxon>
    </lineage>
</organism>